<evidence type="ECO:0000256" key="1">
    <source>
        <dbReference type="ARBA" id="ARBA00023015"/>
    </source>
</evidence>
<keyword evidence="6" id="KW-1185">Reference proteome</keyword>
<dbReference type="InterPro" id="IPR007219">
    <property type="entry name" value="XnlR_reg_dom"/>
</dbReference>
<feature type="domain" description="Xylanolytic transcriptional activator regulatory" evidence="4">
    <location>
        <begin position="199"/>
        <end position="275"/>
    </location>
</feature>
<evidence type="ECO:0000256" key="2">
    <source>
        <dbReference type="ARBA" id="ARBA00023163"/>
    </source>
</evidence>
<dbReference type="CDD" id="cd12148">
    <property type="entry name" value="fungal_TF_MHR"/>
    <property type="match status" value="1"/>
</dbReference>
<dbReference type="EMBL" id="ML732789">
    <property type="protein sequence ID" value="KAB8274366.1"/>
    <property type="molecule type" value="Genomic_DNA"/>
</dbReference>
<name>A0A5N6J6E0_9EURO</name>
<dbReference type="GO" id="GO:0006351">
    <property type="term" value="P:DNA-templated transcription"/>
    <property type="evidence" value="ECO:0007669"/>
    <property type="project" value="InterPro"/>
</dbReference>
<protein>
    <recommendedName>
        <fullName evidence="4">Xylanolytic transcriptional activator regulatory domain-containing protein</fullName>
    </recommendedName>
</protein>
<evidence type="ECO:0000313" key="6">
    <source>
        <dbReference type="Proteomes" id="UP000326289"/>
    </source>
</evidence>
<dbReference type="GO" id="GO:0008270">
    <property type="term" value="F:zinc ion binding"/>
    <property type="evidence" value="ECO:0007669"/>
    <property type="project" value="InterPro"/>
</dbReference>
<dbReference type="SMART" id="SM00906">
    <property type="entry name" value="Fungal_trans"/>
    <property type="match status" value="1"/>
</dbReference>
<reference evidence="5 6" key="1">
    <citation type="submission" date="2019-04" db="EMBL/GenBank/DDBJ databases">
        <title>Fungal friends and foes A comparative genomics study of 23 Aspergillus species from section Flavi.</title>
        <authorList>
            <consortium name="DOE Joint Genome Institute"/>
            <person name="Kjaerbolling I."/>
            <person name="Vesth T.C."/>
            <person name="Frisvad J.C."/>
            <person name="Nybo J.L."/>
            <person name="Theobald S."/>
            <person name="Kildgaard S."/>
            <person name="Petersen T.I."/>
            <person name="Kuo A."/>
            <person name="Sato A."/>
            <person name="Lyhne E.K."/>
            <person name="Kogle M.E."/>
            <person name="Wiebenga A."/>
            <person name="Kun R.S."/>
            <person name="Lubbers R.J."/>
            <person name="Makela M.R."/>
            <person name="Barry K."/>
            <person name="Chovatia M."/>
            <person name="Clum A."/>
            <person name="Daum C."/>
            <person name="Haridas S."/>
            <person name="He G."/>
            <person name="LaButti K."/>
            <person name="Lipzen A."/>
            <person name="Mondo S."/>
            <person name="Pangilinan J."/>
            <person name="Riley R."/>
            <person name="Salamov A."/>
            <person name="Simmons B.A."/>
            <person name="Magnuson J.K."/>
            <person name="Henrissat B."/>
            <person name="Mortensen U.H."/>
            <person name="Larsen T.O."/>
            <person name="De vries R.P."/>
            <person name="Grigoriev I.V."/>
            <person name="Machida M."/>
            <person name="Baker S.E."/>
            <person name="Andersen M.R."/>
        </authorList>
    </citation>
    <scope>NUCLEOTIDE SEQUENCE [LARGE SCALE GENOMIC DNA]</scope>
    <source>
        <strain evidence="5 6">CBS 117635</strain>
    </source>
</reference>
<gene>
    <name evidence="5" type="ORF">BDV30DRAFT_248552</name>
</gene>
<sequence length="505" mass="56854">MAIILPTCNRCTAASKECNYLPSRRGQKRRAAASIEPTAVRRAFESTLENLAVVDFPTPGRLASVTNPHCESGPLEREPASHLGVIQEASLTNALHVSEIIAPRRYHDEGLVNLFYANFHSAHPILVPRSMYNEESYPESLQLAVQFVGSHFSTTTSSDSLRTATAEALRDDDQQGFHLVQARLLFAIALHSRNEIRESVSVLADAVSLAINLGMNRKDFSQRHDNSEIEAESIRRTWWELYVIDGIMAALQRNPTFRCHTIKPEVLLPCDEDLYHNNTIPEPFSMAQFDARVYRPFSSFTYRIDAVRILARVLAVAWTHEVHEDHMKAIDNAITAWFHHLPDGQEQIDMLDLNDSNDEMLFQAHMLINYATMYLHFPRSDLAPALPAARDVIRERFLLPTSSQHMHALKAISASKCLGSLASCPSTVRKDSPFFICCVVFSIIVQLSACAANRPGSYDKHWDQIKLIMDDSRDSGVGVSGTSVEIQLGELPWMDMLYWADYELT</sequence>
<evidence type="ECO:0000259" key="4">
    <source>
        <dbReference type="SMART" id="SM00906"/>
    </source>
</evidence>
<dbReference type="GO" id="GO:0003677">
    <property type="term" value="F:DNA binding"/>
    <property type="evidence" value="ECO:0007669"/>
    <property type="project" value="InterPro"/>
</dbReference>
<proteinExistence type="predicted"/>
<organism evidence="5 6">
    <name type="scientific">Aspergillus minisclerotigenes</name>
    <dbReference type="NCBI Taxonomy" id="656917"/>
    <lineage>
        <taxon>Eukaryota</taxon>
        <taxon>Fungi</taxon>
        <taxon>Dikarya</taxon>
        <taxon>Ascomycota</taxon>
        <taxon>Pezizomycotina</taxon>
        <taxon>Eurotiomycetes</taxon>
        <taxon>Eurotiomycetidae</taxon>
        <taxon>Eurotiales</taxon>
        <taxon>Aspergillaceae</taxon>
        <taxon>Aspergillus</taxon>
        <taxon>Aspergillus subgen. Circumdati</taxon>
    </lineage>
</organism>
<keyword evidence="2" id="KW-0804">Transcription</keyword>
<accession>A0A5N6J6E0</accession>
<dbReference type="Pfam" id="PF04082">
    <property type="entry name" value="Fungal_trans"/>
    <property type="match status" value="1"/>
</dbReference>
<dbReference type="AlphaFoldDB" id="A0A5N6J6E0"/>
<evidence type="ECO:0000256" key="3">
    <source>
        <dbReference type="ARBA" id="ARBA00023242"/>
    </source>
</evidence>
<dbReference type="PANTHER" id="PTHR47431">
    <property type="entry name" value="ZN(II)2CYS6 TRANSCRIPTION FACTOR (EUROFUNG)-RELATED"/>
    <property type="match status" value="1"/>
</dbReference>
<dbReference type="Proteomes" id="UP000326289">
    <property type="component" value="Unassembled WGS sequence"/>
</dbReference>
<evidence type="ECO:0000313" key="5">
    <source>
        <dbReference type="EMBL" id="KAB8274366.1"/>
    </source>
</evidence>
<keyword evidence="3" id="KW-0539">Nucleus</keyword>
<keyword evidence="1" id="KW-0805">Transcription regulation</keyword>
<dbReference type="PANTHER" id="PTHR47431:SF2">
    <property type="entry name" value="ZN(II)2CYS6 TRANSCRIPTION FACTOR (EUROFUNG)"/>
    <property type="match status" value="1"/>
</dbReference>